<feature type="compositionally biased region" description="Polar residues" evidence="8">
    <location>
        <begin position="530"/>
        <end position="541"/>
    </location>
</feature>
<accession>A0ABQ8H3N0</accession>
<organism evidence="10 11">
    <name type="scientific">Xanthoceras sorbifolium</name>
    <dbReference type="NCBI Taxonomy" id="99658"/>
    <lineage>
        <taxon>Eukaryota</taxon>
        <taxon>Viridiplantae</taxon>
        <taxon>Streptophyta</taxon>
        <taxon>Embryophyta</taxon>
        <taxon>Tracheophyta</taxon>
        <taxon>Spermatophyta</taxon>
        <taxon>Magnoliopsida</taxon>
        <taxon>eudicotyledons</taxon>
        <taxon>Gunneridae</taxon>
        <taxon>Pentapetalae</taxon>
        <taxon>rosids</taxon>
        <taxon>malvids</taxon>
        <taxon>Sapindales</taxon>
        <taxon>Sapindaceae</taxon>
        <taxon>Xanthoceroideae</taxon>
        <taxon>Xanthoceras</taxon>
    </lineage>
</organism>
<keyword evidence="6 9" id="KW-0472">Membrane</keyword>
<feature type="transmembrane region" description="Helical" evidence="9">
    <location>
        <begin position="16"/>
        <end position="39"/>
    </location>
</feature>
<feature type="transmembrane region" description="Helical" evidence="9">
    <location>
        <begin position="81"/>
        <end position="101"/>
    </location>
</feature>
<evidence type="ECO:0000256" key="4">
    <source>
        <dbReference type="ARBA" id="ARBA00022821"/>
    </source>
</evidence>
<evidence type="ECO:0000256" key="2">
    <source>
        <dbReference type="ARBA" id="ARBA00006574"/>
    </source>
</evidence>
<dbReference type="PANTHER" id="PTHR31942">
    <property type="entry name" value="MLO-LIKE PROTEIN 1"/>
    <property type="match status" value="1"/>
</dbReference>
<evidence type="ECO:0000313" key="10">
    <source>
        <dbReference type="EMBL" id="KAH7547920.1"/>
    </source>
</evidence>
<comment type="subcellular location">
    <subcellularLocation>
        <location evidence="1">Membrane</location>
        <topology evidence="1">Multi-pass membrane protein</topology>
    </subcellularLocation>
</comment>
<dbReference type="Proteomes" id="UP000827721">
    <property type="component" value="Unassembled WGS sequence"/>
</dbReference>
<evidence type="ECO:0008006" key="12">
    <source>
        <dbReference type="Google" id="ProtNLM"/>
    </source>
</evidence>
<feature type="transmembrane region" description="Helical" evidence="9">
    <location>
        <begin position="372"/>
        <end position="395"/>
    </location>
</feature>
<feature type="compositionally biased region" description="Basic and acidic residues" evidence="8">
    <location>
        <begin position="573"/>
        <end position="586"/>
    </location>
</feature>
<feature type="transmembrane region" description="Helical" evidence="9">
    <location>
        <begin position="429"/>
        <end position="453"/>
    </location>
</feature>
<keyword evidence="3 9" id="KW-0812">Transmembrane</keyword>
<evidence type="ECO:0000256" key="6">
    <source>
        <dbReference type="ARBA" id="ARBA00023136"/>
    </source>
</evidence>
<keyword evidence="7" id="KW-0568">Pathogenesis-related protein</keyword>
<evidence type="ECO:0000256" key="5">
    <source>
        <dbReference type="ARBA" id="ARBA00022989"/>
    </source>
</evidence>
<dbReference type="Pfam" id="PF03094">
    <property type="entry name" value="Mlo"/>
    <property type="match status" value="3"/>
</dbReference>
<proteinExistence type="inferred from homology"/>
<name>A0ABQ8H3N0_9ROSI</name>
<dbReference type="EMBL" id="JAFEMO010000014">
    <property type="protein sequence ID" value="KAH7547920.1"/>
    <property type="molecule type" value="Genomic_DNA"/>
</dbReference>
<evidence type="ECO:0000256" key="1">
    <source>
        <dbReference type="ARBA" id="ARBA00004141"/>
    </source>
</evidence>
<feature type="transmembrane region" description="Helical" evidence="9">
    <location>
        <begin position="468"/>
        <end position="493"/>
    </location>
</feature>
<evidence type="ECO:0000256" key="3">
    <source>
        <dbReference type="ARBA" id="ARBA00022692"/>
    </source>
</evidence>
<reference evidence="10 11" key="1">
    <citation type="submission" date="2021-02" db="EMBL/GenBank/DDBJ databases">
        <title>Plant Genome Project.</title>
        <authorList>
            <person name="Zhang R.-G."/>
        </authorList>
    </citation>
    <scope>NUCLEOTIDE SEQUENCE [LARGE SCALE GENOMIC DNA]</scope>
    <source>
        <tissue evidence="10">Leaves</tissue>
    </source>
</reference>
<evidence type="ECO:0000256" key="9">
    <source>
        <dbReference type="SAM" id="Phobius"/>
    </source>
</evidence>
<keyword evidence="5 9" id="KW-1133">Transmembrane helix</keyword>
<comment type="similarity">
    <text evidence="2">Belongs to the MLO family.</text>
</comment>
<feature type="compositionally biased region" description="Polar residues" evidence="8">
    <location>
        <begin position="587"/>
        <end position="599"/>
    </location>
</feature>
<comment type="caution">
    <text evidence="10">The sequence shown here is derived from an EMBL/GenBank/DDBJ whole genome shotgun (WGS) entry which is preliminary data.</text>
</comment>
<evidence type="ECO:0000256" key="7">
    <source>
        <dbReference type="ARBA" id="ARBA00023265"/>
    </source>
</evidence>
<protein>
    <recommendedName>
        <fullName evidence="12">MLO-like protein</fullName>
    </recommendedName>
</protein>
<dbReference type="PANTHER" id="PTHR31942:SF84">
    <property type="entry name" value="MLO-LIKE PROTEIN 12"/>
    <property type="match status" value="1"/>
</dbReference>
<evidence type="ECO:0000256" key="8">
    <source>
        <dbReference type="SAM" id="MobiDB-lite"/>
    </source>
</evidence>
<gene>
    <name evidence="10" type="ORF">JRO89_XS14G0038700</name>
</gene>
<keyword evidence="4" id="KW-0611">Plant defense</keyword>
<feature type="transmembrane region" description="Helical" evidence="9">
    <location>
        <begin position="340"/>
        <end position="360"/>
    </location>
</feature>
<feature type="region of interest" description="Disordered" evidence="8">
    <location>
        <begin position="626"/>
        <end position="657"/>
    </location>
</feature>
<evidence type="ECO:0000313" key="11">
    <source>
        <dbReference type="Proteomes" id="UP000827721"/>
    </source>
</evidence>
<keyword evidence="11" id="KW-1185">Reference proteome</keyword>
<dbReference type="InterPro" id="IPR004326">
    <property type="entry name" value="Mlo"/>
</dbReference>
<feature type="compositionally biased region" description="Polar residues" evidence="8">
    <location>
        <begin position="645"/>
        <end position="657"/>
    </location>
</feature>
<feature type="region of interest" description="Disordered" evidence="8">
    <location>
        <begin position="520"/>
        <end position="613"/>
    </location>
</feature>
<sequence length="657" mass="75395">MAEKVEERTLEETPTWAVAVVCFVLIAISIALEHLIHIVGKWLNNRHKRALFEALEKVKAVFWDSITQTSDIKIQIISEKIIFLGFVCVELMLMGFISLLLTMGQGIISEICVSKSIANSWHPCSKEEETSKYGSSKDITIGRRRLLSFFYSATASTRRSLAAKKYDKCAEKARLLHSNNFSYYFFVAHTYCYCSYLKGIFGQVAFVSAYGIHQLHIFIFVLAVFHVLYCITTLALGRTKMKKWKGWEDETRTIEYQYYNDPERFRFARDTSFGRRHLNIWSSSSISLWILCFFRQFFGSVTKVDYLTLRHGFIMAHLAPGSETKFDFQKYISRSLEQDFVVVVGITPVLWFIAMLFLLTNTHVLVDIGWMAYLWLPFIPLIIILLVGTKLQVIITKLGLRIQERGDVVKGAPVVQPGDDLFWFGRPRFILFLIHVVLFQNAFQLAFFIWSVYEFSIKSCYHKKIEDIIIRISMGILIQILCSYVTLPLYALVTQMGSTMKPTIFNERVAAALKNWHHTAKKNTKHGRQSESNTPYSSRPATPTHGMSPVHLLHNYPNRSVESYHASHSPRRSSFDNDKWDPESLRSPRQYQNNYSGSLPSPRASDSHHGEGSVISEQEMVIQEPTLTQLPPGPGPIRTQHEIHNTSSGFSFAKRSQ</sequence>
<feature type="transmembrane region" description="Helical" evidence="9">
    <location>
        <begin position="215"/>
        <end position="236"/>
    </location>
</feature>